<reference evidence="1" key="2">
    <citation type="submission" date="2023-05" db="EMBL/GenBank/DDBJ databases">
        <authorList>
            <person name="Schelkunov M.I."/>
        </authorList>
    </citation>
    <scope>NUCLEOTIDE SEQUENCE</scope>
    <source>
        <strain evidence="1">Hsosn_3</strain>
        <tissue evidence="1">Leaf</tissue>
    </source>
</reference>
<dbReference type="AlphaFoldDB" id="A0AAD8M210"/>
<protein>
    <submittedName>
        <fullName evidence="1">Uncharacterized protein</fullName>
    </submittedName>
</protein>
<keyword evidence="2" id="KW-1185">Reference proteome</keyword>
<dbReference type="Proteomes" id="UP001237642">
    <property type="component" value="Unassembled WGS sequence"/>
</dbReference>
<evidence type="ECO:0000313" key="2">
    <source>
        <dbReference type="Proteomes" id="UP001237642"/>
    </source>
</evidence>
<sequence length="543" mass="63358">MLFRPLVAAPAEVVLCSVMGSTIKQLFHHALDSPTVQREETRQEKACKKMKKTLLIQQYDSFTVKPDLYWKLKTRALVANVSSEASSIRQSTKVGSLKIAAVAWINMMIFLHQNRDPHPPSISLNPKPYPPILSVLLIHYSLVAAAAAVLFCIEMGSTNKHSHHVLDSPTAHCEGTKQERAYKESLLVQQYHSFTAKPGESLTNLYKRFSTLINNLKLFGKTYDNYEINLKFILGLWDSWEWEIITTGVRNCNDIKVMPLHKLFDVLNKHDLEQQKEKLIRKYHEFSARPGESVTELYDRFNRLVNDLRLLGRTCGNHEVNLKFIQAVPSSWDKRATPITICNDMHAMTLQKLYEKLETYEMEDRKEELIRKYHRFTAKPGESITELHDRFNRLVNDLRLLGRTCENYEELYEKFQTYELEDRKEELIRKYHKFTAKPGESITKLYDRFNRLVNDLRLLGRTCENYEVNLKFIQALPSFWDKWAAPIRFCNDMHAMPLQVLYGKLKAYELEDQQKKELRQYHKINALVEDGVDSDKSAMCSRG</sequence>
<accession>A0AAD8M210</accession>
<reference evidence="1" key="1">
    <citation type="submission" date="2023-02" db="EMBL/GenBank/DDBJ databases">
        <title>Genome of toxic invasive species Heracleum sosnowskyi carries increased number of genes despite the absence of recent whole-genome duplications.</title>
        <authorList>
            <person name="Schelkunov M."/>
            <person name="Shtratnikova V."/>
            <person name="Makarenko M."/>
            <person name="Klepikova A."/>
            <person name="Omelchenko D."/>
            <person name="Novikova G."/>
            <person name="Obukhova E."/>
            <person name="Bogdanov V."/>
            <person name="Penin A."/>
            <person name="Logacheva M."/>
        </authorList>
    </citation>
    <scope>NUCLEOTIDE SEQUENCE</scope>
    <source>
        <strain evidence="1">Hsosn_3</strain>
        <tissue evidence="1">Leaf</tissue>
    </source>
</reference>
<name>A0AAD8M210_9APIA</name>
<dbReference type="EMBL" id="JAUIZM010000010">
    <property type="protein sequence ID" value="KAK1358950.1"/>
    <property type="molecule type" value="Genomic_DNA"/>
</dbReference>
<gene>
    <name evidence="1" type="ORF">POM88_043424</name>
</gene>
<comment type="caution">
    <text evidence="1">The sequence shown here is derived from an EMBL/GenBank/DDBJ whole genome shotgun (WGS) entry which is preliminary data.</text>
</comment>
<dbReference type="Pfam" id="PF14223">
    <property type="entry name" value="Retrotran_gag_2"/>
    <property type="match status" value="2"/>
</dbReference>
<organism evidence="1 2">
    <name type="scientific">Heracleum sosnowskyi</name>
    <dbReference type="NCBI Taxonomy" id="360622"/>
    <lineage>
        <taxon>Eukaryota</taxon>
        <taxon>Viridiplantae</taxon>
        <taxon>Streptophyta</taxon>
        <taxon>Embryophyta</taxon>
        <taxon>Tracheophyta</taxon>
        <taxon>Spermatophyta</taxon>
        <taxon>Magnoliopsida</taxon>
        <taxon>eudicotyledons</taxon>
        <taxon>Gunneridae</taxon>
        <taxon>Pentapetalae</taxon>
        <taxon>asterids</taxon>
        <taxon>campanulids</taxon>
        <taxon>Apiales</taxon>
        <taxon>Apiaceae</taxon>
        <taxon>Apioideae</taxon>
        <taxon>apioid superclade</taxon>
        <taxon>Tordylieae</taxon>
        <taxon>Tordyliinae</taxon>
        <taxon>Heracleum</taxon>
    </lineage>
</organism>
<proteinExistence type="predicted"/>
<evidence type="ECO:0000313" key="1">
    <source>
        <dbReference type="EMBL" id="KAK1358950.1"/>
    </source>
</evidence>